<dbReference type="PANTHER" id="PTHR43205:SF42">
    <property type="entry name" value="ALCOHOL DEHYDROGENASE, ZINC-CONTAINING (AFU_ORTHOLOGUE AFUA_7G04530)"/>
    <property type="match status" value="1"/>
</dbReference>
<dbReference type="InterPro" id="IPR011032">
    <property type="entry name" value="GroES-like_sf"/>
</dbReference>
<dbReference type="InterPro" id="IPR041694">
    <property type="entry name" value="ADH_N_2"/>
</dbReference>
<dbReference type="PANTHER" id="PTHR43205">
    <property type="entry name" value="PROSTAGLANDIN REDUCTASE"/>
    <property type="match status" value="1"/>
</dbReference>
<dbReference type="Pfam" id="PF16884">
    <property type="entry name" value="ADH_N_2"/>
    <property type="match status" value="1"/>
</dbReference>
<dbReference type="SMART" id="SM00829">
    <property type="entry name" value="PKS_ER"/>
    <property type="match status" value="1"/>
</dbReference>
<comment type="caution">
    <text evidence="3">The sequence shown here is derived from an EMBL/GenBank/DDBJ whole genome shotgun (WGS) entry which is preliminary data.</text>
</comment>
<dbReference type="Pfam" id="PF00107">
    <property type="entry name" value="ADH_zinc_N"/>
    <property type="match status" value="1"/>
</dbReference>
<dbReference type="EMBL" id="JABMOJ010000084">
    <property type="protein sequence ID" value="NQV64199.1"/>
    <property type="molecule type" value="Genomic_DNA"/>
</dbReference>
<dbReference type="InterPro" id="IPR045010">
    <property type="entry name" value="MDR_fam"/>
</dbReference>
<sequence>MSNRMNGQWLLASRPQGMVKESDFEYVRTPVREIQAGEFLIRNLYLAFEPAMRGWINPEESYVPPVQIGEVMRSATVGQVIESQHPDYVIGDYVSGTLGWQEYAINDGQPGMMGAVSKIPAGVPPILSLSALGATGLTAYFGMLDIGKPQAGDVVVVSGAAGATGSVAGQIARIKGASRVVGIAGGQQKCDWLVNELGFDVAIDYKHEDVQQRLREECPAGINVFFDNVGGEILDSALLNMAQNGRIVLCGGISAYNETELPAGPRNYMQLVIRRCTMQGFIVIDYLAQAGQAIAELSGWIASGELKHAEDVQHGIENTPKTFMRLFEGKNVGKQLLKIADAPIS</sequence>
<reference evidence="3" key="1">
    <citation type="submission" date="2020-05" db="EMBL/GenBank/DDBJ databases">
        <title>Sulfur intermediates as new biogeochemical hubs in an aquatic model microbial ecosystem.</title>
        <authorList>
            <person name="Vigneron A."/>
        </authorList>
    </citation>
    <scope>NUCLEOTIDE SEQUENCE</scope>
    <source>
        <strain evidence="3">Bin.250</strain>
    </source>
</reference>
<gene>
    <name evidence="3" type="ORF">HQ497_02440</name>
</gene>
<dbReference type="SUPFAM" id="SSF50129">
    <property type="entry name" value="GroES-like"/>
    <property type="match status" value="1"/>
</dbReference>
<organism evidence="3 4">
    <name type="scientific">SAR86 cluster bacterium</name>
    <dbReference type="NCBI Taxonomy" id="2030880"/>
    <lineage>
        <taxon>Bacteria</taxon>
        <taxon>Pseudomonadati</taxon>
        <taxon>Pseudomonadota</taxon>
        <taxon>Gammaproteobacteria</taxon>
        <taxon>SAR86 cluster</taxon>
    </lineage>
</organism>
<dbReference type="InterPro" id="IPR020843">
    <property type="entry name" value="ER"/>
</dbReference>
<dbReference type="FunFam" id="3.40.50.720:FF:000121">
    <property type="entry name" value="Prostaglandin reductase 2"/>
    <property type="match status" value="1"/>
</dbReference>
<accession>A0A973A711</accession>
<protein>
    <submittedName>
        <fullName evidence="3">NADP-dependent oxidoreductase</fullName>
    </submittedName>
</protein>
<dbReference type="CDD" id="cd05288">
    <property type="entry name" value="PGDH"/>
    <property type="match status" value="1"/>
</dbReference>
<dbReference type="SUPFAM" id="SSF51735">
    <property type="entry name" value="NAD(P)-binding Rossmann-fold domains"/>
    <property type="match status" value="1"/>
</dbReference>
<evidence type="ECO:0000313" key="4">
    <source>
        <dbReference type="Proteomes" id="UP000754644"/>
    </source>
</evidence>
<dbReference type="Gene3D" id="3.90.180.10">
    <property type="entry name" value="Medium-chain alcohol dehydrogenases, catalytic domain"/>
    <property type="match status" value="1"/>
</dbReference>
<proteinExistence type="predicted"/>
<feature type="domain" description="Enoyl reductase (ER)" evidence="2">
    <location>
        <begin position="17"/>
        <end position="337"/>
    </location>
</feature>
<dbReference type="GO" id="GO:0016628">
    <property type="term" value="F:oxidoreductase activity, acting on the CH-CH group of donors, NAD or NADP as acceptor"/>
    <property type="evidence" value="ECO:0007669"/>
    <property type="project" value="InterPro"/>
</dbReference>
<evidence type="ECO:0000256" key="1">
    <source>
        <dbReference type="ARBA" id="ARBA00023002"/>
    </source>
</evidence>
<dbReference type="InterPro" id="IPR013149">
    <property type="entry name" value="ADH-like_C"/>
</dbReference>
<dbReference type="Gene3D" id="3.40.50.720">
    <property type="entry name" value="NAD(P)-binding Rossmann-like Domain"/>
    <property type="match status" value="1"/>
</dbReference>
<evidence type="ECO:0000313" key="3">
    <source>
        <dbReference type="EMBL" id="NQV64199.1"/>
    </source>
</evidence>
<dbReference type="InterPro" id="IPR036291">
    <property type="entry name" value="NAD(P)-bd_dom_sf"/>
</dbReference>
<dbReference type="AlphaFoldDB" id="A0A973A711"/>
<keyword evidence="1" id="KW-0560">Oxidoreductase</keyword>
<evidence type="ECO:0000259" key="2">
    <source>
        <dbReference type="SMART" id="SM00829"/>
    </source>
</evidence>
<dbReference type="Proteomes" id="UP000754644">
    <property type="component" value="Unassembled WGS sequence"/>
</dbReference>
<name>A0A973A711_9GAMM</name>